<protein>
    <submittedName>
        <fullName evidence="1">Uncharacterized protein</fullName>
    </submittedName>
</protein>
<proteinExistence type="predicted"/>
<organism evidence="1 2">
    <name type="scientific">Oryza sativa subsp. japonica</name>
    <name type="common">Rice</name>
    <dbReference type="NCBI Taxonomy" id="39947"/>
    <lineage>
        <taxon>Eukaryota</taxon>
        <taxon>Viridiplantae</taxon>
        <taxon>Streptophyta</taxon>
        <taxon>Embryophyta</taxon>
        <taxon>Tracheophyta</taxon>
        <taxon>Spermatophyta</taxon>
        <taxon>Magnoliopsida</taxon>
        <taxon>Liliopsida</taxon>
        <taxon>Poales</taxon>
        <taxon>Poaceae</taxon>
        <taxon>BOP clade</taxon>
        <taxon>Oryzoideae</taxon>
        <taxon>Oryzeae</taxon>
        <taxon>Oryzinae</taxon>
        <taxon>Oryza</taxon>
        <taxon>Oryza sativa</taxon>
    </lineage>
</organism>
<reference evidence="2" key="2">
    <citation type="journal article" date="2008" name="Nucleic Acids Res.">
        <title>The rice annotation project database (RAP-DB): 2008 update.</title>
        <authorList>
            <consortium name="The rice annotation project (RAP)"/>
        </authorList>
    </citation>
    <scope>GENOME REANNOTATION</scope>
    <source>
        <strain evidence="2">cv. Nipponbare</strain>
    </source>
</reference>
<gene>
    <name evidence="1" type="primary">P0503B05.36</name>
</gene>
<dbReference type="EMBL" id="AP005004">
    <property type="protein sequence ID" value="BAD28271.1"/>
    <property type="molecule type" value="Genomic_DNA"/>
</dbReference>
<name>Q6ESU9_ORYSJ</name>
<reference evidence="2" key="1">
    <citation type="journal article" date="2005" name="Nature">
        <title>The map-based sequence of the rice genome.</title>
        <authorList>
            <consortium name="International rice genome sequencing project (IRGSP)"/>
            <person name="Matsumoto T."/>
            <person name="Wu J."/>
            <person name="Kanamori H."/>
            <person name="Katayose Y."/>
            <person name="Fujisawa M."/>
            <person name="Namiki N."/>
            <person name="Mizuno H."/>
            <person name="Yamamoto K."/>
            <person name="Antonio B.A."/>
            <person name="Baba T."/>
            <person name="Sakata K."/>
            <person name="Nagamura Y."/>
            <person name="Aoki H."/>
            <person name="Arikawa K."/>
            <person name="Arita K."/>
            <person name="Bito T."/>
            <person name="Chiden Y."/>
            <person name="Fujitsuka N."/>
            <person name="Fukunaka R."/>
            <person name="Hamada M."/>
            <person name="Harada C."/>
            <person name="Hayashi A."/>
            <person name="Hijishita S."/>
            <person name="Honda M."/>
            <person name="Hosokawa S."/>
            <person name="Ichikawa Y."/>
            <person name="Idonuma A."/>
            <person name="Iijima M."/>
            <person name="Ikeda M."/>
            <person name="Ikeno M."/>
            <person name="Ito K."/>
            <person name="Ito S."/>
            <person name="Ito T."/>
            <person name="Ito Y."/>
            <person name="Ito Y."/>
            <person name="Iwabuchi A."/>
            <person name="Kamiya K."/>
            <person name="Karasawa W."/>
            <person name="Kurita K."/>
            <person name="Katagiri S."/>
            <person name="Kikuta A."/>
            <person name="Kobayashi H."/>
            <person name="Kobayashi N."/>
            <person name="Machita K."/>
            <person name="Maehara T."/>
            <person name="Masukawa M."/>
            <person name="Mizubayashi T."/>
            <person name="Mukai Y."/>
            <person name="Nagasaki H."/>
            <person name="Nagata Y."/>
            <person name="Naito S."/>
            <person name="Nakashima M."/>
            <person name="Nakama Y."/>
            <person name="Nakamichi Y."/>
            <person name="Nakamura M."/>
            <person name="Meguro A."/>
            <person name="Negishi M."/>
            <person name="Ohta I."/>
            <person name="Ohta T."/>
            <person name="Okamoto M."/>
            <person name="Ono N."/>
            <person name="Saji S."/>
            <person name="Sakaguchi M."/>
            <person name="Sakai K."/>
            <person name="Shibata M."/>
            <person name="Shimokawa T."/>
            <person name="Song J."/>
            <person name="Takazaki Y."/>
            <person name="Terasawa K."/>
            <person name="Tsugane M."/>
            <person name="Tsuji K."/>
            <person name="Ueda S."/>
            <person name="Waki K."/>
            <person name="Yamagata H."/>
            <person name="Yamamoto M."/>
            <person name="Yamamoto S."/>
            <person name="Yamane H."/>
            <person name="Yoshiki S."/>
            <person name="Yoshihara R."/>
            <person name="Yukawa K."/>
            <person name="Zhong H."/>
            <person name="Yano M."/>
            <person name="Yuan Q."/>
            <person name="Ouyang S."/>
            <person name="Liu J."/>
            <person name="Jones K.M."/>
            <person name="Gansberger K."/>
            <person name="Moffat K."/>
            <person name="Hill J."/>
            <person name="Bera J."/>
            <person name="Fadrosh D."/>
            <person name="Jin S."/>
            <person name="Johri S."/>
            <person name="Kim M."/>
            <person name="Overton L."/>
            <person name="Reardon M."/>
            <person name="Tsitrin T."/>
            <person name="Vuong H."/>
            <person name="Weaver B."/>
            <person name="Ciecko A."/>
            <person name="Tallon L."/>
            <person name="Jackson J."/>
            <person name="Pai G."/>
            <person name="Aken S.V."/>
            <person name="Utterback T."/>
            <person name="Reidmuller S."/>
            <person name="Feldblyum T."/>
            <person name="Hsiao J."/>
            <person name="Zismann V."/>
            <person name="Iobst S."/>
            <person name="de Vazeille A.R."/>
            <person name="Buell C.R."/>
            <person name="Ying K."/>
            <person name="Li Y."/>
            <person name="Lu T."/>
            <person name="Huang Y."/>
            <person name="Zhao Q."/>
            <person name="Feng Q."/>
            <person name="Zhang L."/>
            <person name="Zhu J."/>
            <person name="Weng Q."/>
            <person name="Mu J."/>
            <person name="Lu Y."/>
            <person name="Fan D."/>
            <person name="Liu Y."/>
            <person name="Guan J."/>
            <person name="Zhang Y."/>
            <person name="Yu S."/>
            <person name="Liu X."/>
            <person name="Zhang Y."/>
            <person name="Hong G."/>
            <person name="Han B."/>
            <person name="Choisne N."/>
            <person name="Demange N."/>
            <person name="Orjeda G."/>
            <person name="Samain S."/>
            <person name="Cattolico L."/>
            <person name="Pelletier E."/>
            <person name="Couloux A."/>
            <person name="Segurens B."/>
            <person name="Wincker P."/>
            <person name="D'Hont A."/>
            <person name="Scarpelli C."/>
            <person name="Weissenbach J."/>
            <person name="Salanoubat M."/>
            <person name="Quetier F."/>
            <person name="Yu Y."/>
            <person name="Kim H.R."/>
            <person name="Rambo T."/>
            <person name="Currie J."/>
            <person name="Collura K."/>
            <person name="Luo M."/>
            <person name="Yang T."/>
            <person name="Ammiraju J.S.S."/>
            <person name="Engler F."/>
            <person name="Soderlund C."/>
            <person name="Wing R.A."/>
            <person name="Palmer L.E."/>
            <person name="de la Bastide M."/>
            <person name="Spiegel L."/>
            <person name="Nascimento L."/>
            <person name="Zutavern T."/>
            <person name="O'Shaughnessy A."/>
            <person name="Dike S."/>
            <person name="Dedhia N."/>
            <person name="Preston R."/>
            <person name="Balija V."/>
            <person name="McCombie W.R."/>
            <person name="Chow T."/>
            <person name="Chen H."/>
            <person name="Chung M."/>
            <person name="Chen C."/>
            <person name="Shaw J."/>
            <person name="Wu H."/>
            <person name="Hsiao K."/>
            <person name="Chao Y."/>
            <person name="Chu M."/>
            <person name="Cheng C."/>
            <person name="Hour A."/>
            <person name="Lee P."/>
            <person name="Lin S."/>
            <person name="Lin Y."/>
            <person name="Liou J."/>
            <person name="Liu S."/>
            <person name="Hsing Y."/>
            <person name="Raghuvanshi S."/>
            <person name="Mohanty A."/>
            <person name="Bharti A.K."/>
            <person name="Gaur A."/>
            <person name="Gupta V."/>
            <person name="Kumar D."/>
            <person name="Ravi V."/>
            <person name="Vij S."/>
            <person name="Kapur A."/>
            <person name="Khurana P."/>
            <person name="Khurana P."/>
            <person name="Khurana J.P."/>
            <person name="Tyagi A.K."/>
            <person name="Gaikwad K."/>
            <person name="Singh A."/>
            <person name="Dalal V."/>
            <person name="Srivastava S."/>
            <person name="Dixit A."/>
            <person name="Pal A.K."/>
            <person name="Ghazi I.A."/>
            <person name="Yadav M."/>
            <person name="Pandit A."/>
            <person name="Bhargava A."/>
            <person name="Sureshbabu K."/>
            <person name="Batra K."/>
            <person name="Sharma T.R."/>
            <person name="Mohapatra T."/>
            <person name="Singh N.K."/>
            <person name="Messing J."/>
            <person name="Nelson A.B."/>
            <person name="Fuks G."/>
            <person name="Kavchok S."/>
            <person name="Keizer G."/>
            <person name="Linton E."/>
            <person name="Llaca V."/>
            <person name="Song R."/>
            <person name="Tanyolac B."/>
            <person name="Young S."/>
            <person name="Ho-Il K."/>
            <person name="Hahn J.H."/>
            <person name="Sangsakoo G."/>
            <person name="Vanavichit A."/>
            <person name="de Mattos Luiz.A.T."/>
            <person name="Zimmer P.D."/>
            <person name="Malone G."/>
            <person name="Dellagostin O."/>
            <person name="de Oliveira A.C."/>
            <person name="Bevan M."/>
            <person name="Bancroft I."/>
            <person name="Minx P."/>
            <person name="Cordum H."/>
            <person name="Wilson R."/>
            <person name="Cheng Z."/>
            <person name="Jin W."/>
            <person name="Jiang J."/>
            <person name="Leong S.A."/>
            <person name="Iwama H."/>
            <person name="Gojobori T."/>
            <person name="Itoh T."/>
            <person name="Niimura Y."/>
            <person name="Fujii Y."/>
            <person name="Habara T."/>
            <person name="Sakai H."/>
            <person name="Sato Y."/>
            <person name="Wilson G."/>
            <person name="Kumar K."/>
            <person name="McCouch S."/>
            <person name="Juretic N."/>
            <person name="Hoen D."/>
            <person name="Wright S."/>
            <person name="Bruskiewich R."/>
            <person name="Bureau T."/>
            <person name="Miyao A."/>
            <person name="Hirochika H."/>
            <person name="Nishikawa T."/>
            <person name="Kadowaki K."/>
            <person name="Sugiura M."/>
            <person name="Burr B."/>
            <person name="Sasaki T."/>
        </authorList>
    </citation>
    <scope>NUCLEOTIDE SEQUENCE [LARGE SCALE GENOMIC DNA]</scope>
    <source>
        <strain evidence="2">cv. Nipponbare</strain>
    </source>
</reference>
<evidence type="ECO:0000313" key="2">
    <source>
        <dbReference type="Proteomes" id="UP000000763"/>
    </source>
</evidence>
<dbReference type="Proteomes" id="UP000000763">
    <property type="component" value="Chromosome 2"/>
</dbReference>
<evidence type="ECO:0000313" key="1">
    <source>
        <dbReference type="EMBL" id="BAD28271.1"/>
    </source>
</evidence>
<accession>Q6ESU9</accession>
<dbReference type="AlphaFoldDB" id="Q6ESU9"/>
<sequence length="89" mass="10130">MDGPGHPKAIFMCPLKDHLRGRVVVLDQQSQLQVDGIQGWAQYWLKARPLVLHATVGWSLQAQAKHEWLPNPLWSLWEYQPVHGVASIV</sequence>